<protein>
    <submittedName>
        <fullName evidence="3">Uncharacterized protein</fullName>
    </submittedName>
</protein>
<accession>A0AAN7R1G8</accession>
<sequence length="234" mass="24421">MAQTVSSSSRTVMEFETIVKHQLAYFVYKIVHKHEYYIECVRIINVSLGWNRRRTMQTKKRYPATAAAPAQADIWSAEAPLSVGTSDAGPSKSGPAASGPSAGDGAAEISDSGVAASVAGPEAEGELADTWLGEEAEAAASGEDVEEGPEAEAALGDDVGEGDEVAGEGAEEALGEGDFSGEVADESEGEGAAAADTDPTTARTTMARTTNLPAILFLFYLQLVHVFVNIQYQS</sequence>
<evidence type="ECO:0000313" key="3">
    <source>
        <dbReference type="EMBL" id="KAK4786272.1"/>
    </source>
</evidence>
<dbReference type="Proteomes" id="UP001346149">
    <property type="component" value="Unassembled WGS sequence"/>
</dbReference>
<evidence type="ECO:0000313" key="4">
    <source>
        <dbReference type="Proteomes" id="UP001346149"/>
    </source>
</evidence>
<dbReference type="EMBL" id="JAXQNO010000013">
    <property type="protein sequence ID" value="KAK4786272.1"/>
    <property type="molecule type" value="Genomic_DNA"/>
</dbReference>
<dbReference type="AlphaFoldDB" id="A0AAN7R1G8"/>
<organism evidence="3 4">
    <name type="scientific">Trapa natans</name>
    <name type="common">Water chestnut</name>
    <dbReference type="NCBI Taxonomy" id="22666"/>
    <lineage>
        <taxon>Eukaryota</taxon>
        <taxon>Viridiplantae</taxon>
        <taxon>Streptophyta</taxon>
        <taxon>Embryophyta</taxon>
        <taxon>Tracheophyta</taxon>
        <taxon>Spermatophyta</taxon>
        <taxon>Magnoliopsida</taxon>
        <taxon>eudicotyledons</taxon>
        <taxon>Gunneridae</taxon>
        <taxon>Pentapetalae</taxon>
        <taxon>rosids</taxon>
        <taxon>malvids</taxon>
        <taxon>Myrtales</taxon>
        <taxon>Lythraceae</taxon>
        <taxon>Trapa</taxon>
    </lineage>
</organism>
<feature type="compositionally biased region" description="Acidic residues" evidence="1">
    <location>
        <begin position="158"/>
        <end position="175"/>
    </location>
</feature>
<comment type="caution">
    <text evidence="3">The sequence shown here is derived from an EMBL/GenBank/DDBJ whole genome shotgun (WGS) entry which is preliminary data.</text>
</comment>
<reference evidence="3 4" key="1">
    <citation type="journal article" date="2023" name="Hortic Res">
        <title>Pangenome of water caltrop reveals structural variations and asymmetric subgenome divergence after allopolyploidization.</title>
        <authorList>
            <person name="Zhang X."/>
            <person name="Chen Y."/>
            <person name="Wang L."/>
            <person name="Yuan Y."/>
            <person name="Fang M."/>
            <person name="Shi L."/>
            <person name="Lu R."/>
            <person name="Comes H.P."/>
            <person name="Ma Y."/>
            <person name="Chen Y."/>
            <person name="Huang G."/>
            <person name="Zhou Y."/>
            <person name="Zheng Z."/>
            <person name="Qiu Y."/>
        </authorList>
    </citation>
    <scope>NUCLEOTIDE SEQUENCE [LARGE SCALE GENOMIC DNA]</scope>
    <source>
        <strain evidence="3">F231</strain>
    </source>
</reference>
<proteinExistence type="predicted"/>
<feature type="transmembrane region" description="Helical" evidence="2">
    <location>
        <begin position="212"/>
        <end position="232"/>
    </location>
</feature>
<feature type="compositionally biased region" description="Acidic residues" evidence="1">
    <location>
        <begin position="123"/>
        <end position="150"/>
    </location>
</feature>
<feature type="compositionally biased region" description="Low complexity" evidence="1">
    <location>
        <begin position="86"/>
        <end position="107"/>
    </location>
</feature>
<feature type="compositionally biased region" description="Low complexity" evidence="1">
    <location>
        <begin position="192"/>
        <end position="202"/>
    </location>
</feature>
<gene>
    <name evidence="3" type="ORF">SAY86_002961</name>
</gene>
<evidence type="ECO:0000256" key="1">
    <source>
        <dbReference type="SAM" id="MobiDB-lite"/>
    </source>
</evidence>
<feature type="region of interest" description="Disordered" evidence="1">
    <location>
        <begin position="81"/>
        <end position="202"/>
    </location>
</feature>
<name>A0AAN7R1G8_TRANT</name>
<evidence type="ECO:0000256" key="2">
    <source>
        <dbReference type="SAM" id="Phobius"/>
    </source>
</evidence>
<keyword evidence="2" id="KW-0472">Membrane</keyword>
<keyword evidence="2" id="KW-1133">Transmembrane helix</keyword>
<keyword evidence="2" id="KW-0812">Transmembrane</keyword>
<keyword evidence="4" id="KW-1185">Reference proteome</keyword>